<feature type="compositionally biased region" description="Low complexity" evidence="1">
    <location>
        <begin position="470"/>
        <end position="534"/>
    </location>
</feature>
<dbReference type="Gene3D" id="1.10.472.80">
    <property type="entry name" value="Ypt/Rab-GAP domain of gyp1p, domain 3"/>
    <property type="match status" value="1"/>
</dbReference>
<dbReference type="InterPro" id="IPR050302">
    <property type="entry name" value="Rab_GAP_TBC_domain"/>
</dbReference>
<evidence type="ECO:0000256" key="1">
    <source>
        <dbReference type="SAM" id="MobiDB-lite"/>
    </source>
</evidence>
<proteinExistence type="predicted"/>
<dbReference type="EMBL" id="CAUYUJ010005102">
    <property type="protein sequence ID" value="CAK0812270.1"/>
    <property type="molecule type" value="Genomic_DNA"/>
</dbReference>
<comment type="caution">
    <text evidence="3">The sequence shown here is derived from an EMBL/GenBank/DDBJ whole genome shotgun (WGS) entry which is preliminary data.</text>
</comment>
<dbReference type="InterPro" id="IPR035969">
    <property type="entry name" value="Rab-GAP_TBC_sf"/>
</dbReference>
<dbReference type="SUPFAM" id="SSF47923">
    <property type="entry name" value="Ypt/Rab-GAP domain of gyp1p"/>
    <property type="match status" value="1"/>
</dbReference>
<evidence type="ECO:0000259" key="2">
    <source>
        <dbReference type="Pfam" id="PF00566"/>
    </source>
</evidence>
<dbReference type="Proteomes" id="UP001189429">
    <property type="component" value="Unassembled WGS sequence"/>
</dbReference>
<sequence>MSQRSAGSQRGFTQPGALQEFCSALGIDVPQYADLQWVVEEAVHAPVPQGWSEQRDADGVASFVCVSSGAFSAQHPLDAVYRDSLAVIVRLRREGRSGAAYSAAVAEHLADRRREAEEYLEAWYAPEVAGDAPQCYYSEGLKAVSWLCPAARWEEELSVRWRVLQCAGGGAPGPPPGGPLRLAEPPAGLAQRLAGGSSCVPGAALNTINVDMPRTAGGDDEVTALLGTIRSMCVQRAAEDPELSYCQGMGMVAALFAVSSRCEEQAYARFSGYIWRLRGLWLPGFPLLVAGAALFEQLAAGRPWFQHFEQAGFEYNMYLPQAWLALFQTWLPRQARQLLLPLLEREGLAGLLATSLAVLDHLEPWLLQLEDEEDLLMGLQEFRGRAPDPEGLVEAVRAWLPRARRGALLRAPAAAAAASGAEPGSPALAAALAAEAAGLPLRRSQAALLRAERGQEPALPARPRRSKTWAAAAASAQSPGGAAEHLAAGAQAPGGAEEPLAAGAQSPRGAAEPLAASGSAGAAAAAGGLAPAAAAGGGGPAVLGGAGAAAAPHARRSQRALARSDDGEGSSRR</sequence>
<gene>
    <name evidence="3" type="ORF">PCOR1329_LOCUS16594</name>
</gene>
<name>A0ABN9R5B7_9DINO</name>
<feature type="compositionally biased region" description="Basic and acidic residues" evidence="1">
    <location>
        <begin position="562"/>
        <end position="573"/>
    </location>
</feature>
<accession>A0ABN9R5B7</accession>
<dbReference type="PANTHER" id="PTHR47219:SF9">
    <property type="entry name" value="GTPASE ACTIVATING PROTEIN AND CENTROSOME-ASSOCIATED, ISOFORM B"/>
    <property type="match status" value="1"/>
</dbReference>
<dbReference type="Pfam" id="PF00566">
    <property type="entry name" value="RabGAP-TBC"/>
    <property type="match status" value="1"/>
</dbReference>
<protein>
    <recommendedName>
        <fullName evidence="2">Rab-GAP TBC domain-containing protein</fullName>
    </recommendedName>
</protein>
<feature type="compositionally biased region" description="Gly residues" evidence="1">
    <location>
        <begin position="535"/>
        <end position="547"/>
    </location>
</feature>
<organism evidence="3 4">
    <name type="scientific">Prorocentrum cordatum</name>
    <dbReference type="NCBI Taxonomy" id="2364126"/>
    <lineage>
        <taxon>Eukaryota</taxon>
        <taxon>Sar</taxon>
        <taxon>Alveolata</taxon>
        <taxon>Dinophyceae</taxon>
        <taxon>Prorocentrales</taxon>
        <taxon>Prorocentraceae</taxon>
        <taxon>Prorocentrum</taxon>
    </lineage>
</organism>
<feature type="region of interest" description="Disordered" evidence="1">
    <location>
        <begin position="452"/>
        <end position="573"/>
    </location>
</feature>
<feature type="domain" description="Rab-GAP TBC" evidence="2">
    <location>
        <begin position="205"/>
        <end position="362"/>
    </location>
</feature>
<dbReference type="InterPro" id="IPR000195">
    <property type="entry name" value="Rab-GAP-TBC_dom"/>
</dbReference>
<evidence type="ECO:0000313" key="4">
    <source>
        <dbReference type="Proteomes" id="UP001189429"/>
    </source>
</evidence>
<keyword evidence="4" id="KW-1185">Reference proteome</keyword>
<evidence type="ECO:0000313" key="3">
    <source>
        <dbReference type="EMBL" id="CAK0812270.1"/>
    </source>
</evidence>
<reference evidence="3" key="1">
    <citation type="submission" date="2023-10" db="EMBL/GenBank/DDBJ databases">
        <authorList>
            <person name="Chen Y."/>
            <person name="Shah S."/>
            <person name="Dougan E. K."/>
            <person name="Thang M."/>
            <person name="Chan C."/>
        </authorList>
    </citation>
    <scope>NUCLEOTIDE SEQUENCE [LARGE SCALE GENOMIC DNA]</scope>
</reference>
<dbReference type="PANTHER" id="PTHR47219">
    <property type="entry name" value="RAB GTPASE-ACTIVATING PROTEIN 1-LIKE"/>
    <property type="match status" value="1"/>
</dbReference>
<dbReference type="Gene3D" id="1.10.8.270">
    <property type="entry name" value="putative rabgap domain of human tbc1 domain family member 14 like domains"/>
    <property type="match status" value="1"/>
</dbReference>